<dbReference type="InterPro" id="IPR002035">
    <property type="entry name" value="VWF_A"/>
</dbReference>
<feature type="chain" id="PRO_5047506408" evidence="2">
    <location>
        <begin position="24"/>
        <end position="570"/>
    </location>
</feature>
<accession>A0ABX7C7U9</accession>
<name>A0ABX7C7U9_9HYPH</name>
<gene>
    <name evidence="4" type="ORF">JI748_04620</name>
</gene>
<dbReference type="Proteomes" id="UP000595857">
    <property type="component" value="Chromosome"/>
</dbReference>
<evidence type="ECO:0000313" key="5">
    <source>
        <dbReference type="Proteomes" id="UP000595857"/>
    </source>
</evidence>
<feature type="region of interest" description="Disordered" evidence="1">
    <location>
        <begin position="209"/>
        <end position="234"/>
    </location>
</feature>
<feature type="compositionally biased region" description="Pro residues" evidence="1">
    <location>
        <begin position="214"/>
        <end position="230"/>
    </location>
</feature>
<protein>
    <submittedName>
        <fullName evidence="4">VWA domain-containing protein</fullName>
    </submittedName>
</protein>
<dbReference type="RefSeq" id="WP_201635516.1">
    <property type="nucleotide sequence ID" value="NZ_CP068046.1"/>
</dbReference>
<keyword evidence="2" id="KW-0732">Signal</keyword>
<feature type="domain" description="VWFA" evidence="3">
    <location>
        <begin position="26"/>
        <end position="205"/>
    </location>
</feature>
<dbReference type="SUPFAM" id="SSF53300">
    <property type="entry name" value="vWA-like"/>
    <property type="match status" value="1"/>
</dbReference>
<keyword evidence="5" id="KW-1185">Reference proteome</keyword>
<dbReference type="SMART" id="SM00327">
    <property type="entry name" value="VWA"/>
    <property type="match status" value="1"/>
</dbReference>
<dbReference type="EMBL" id="CP068046">
    <property type="protein sequence ID" value="QQR40298.1"/>
    <property type="molecule type" value="Genomic_DNA"/>
</dbReference>
<sequence length="570" mass="60371">MHVVRRFALAAAAALALFAPAVAAERAIIVLDGSGSMWAQIDGKARITIARDTLSEVLATLPDDLELGFMTYGHREKGNCADIEMLVEPAPGNGAAIAAAADEINPKGMTPISDAVRLAAKDLAYTEEKATVILITDGLETCEVDPCALASDLEAKGIDFTTHVLGFGLSDEEGQQVACLAENTGGRYLSAADGDALVEALTTTVAQVAEAQPEPQPEPEPAPVSAPEPQPEFNLMPTLSLAEGGPDIADETFNIIWKWYEANADGSKGADLGTGYYSDFRETLEPGDYILEVEADHVTVAQPITISEGGVAKPHFVLNGAVLKLHPLPSEGAELDTNASTEIKLDGEYLATDYGDVNTLLPSGEVEANVTIGEGTVSRTYSLAAGDTVDEDVVVGVGIAFFSTEYTAGQKVDDDIYMEVFEAKKALDGTRQSVAYGYGGEQDFTLAEGDYVLAYELDGTEGEVPFSVRTGERTEVPLDLDAGVLAVTAPNGDYVEVFSAKEDIAGNRTSFDYGFGPEWLSTLKAGDYLVHTDKNGVVSDTEVTIKAGERFELTIKEQEAAPAKTKTKSK</sequence>
<evidence type="ECO:0000313" key="4">
    <source>
        <dbReference type="EMBL" id="QQR40298.1"/>
    </source>
</evidence>
<dbReference type="PROSITE" id="PS50234">
    <property type="entry name" value="VWFA"/>
    <property type="match status" value="1"/>
</dbReference>
<dbReference type="Pfam" id="PF13519">
    <property type="entry name" value="VWA_2"/>
    <property type="match status" value="1"/>
</dbReference>
<evidence type="ECO:0000256" key="1">
    <source>
        <dbReference type="SAM" id="MobiDB-lite"/>
    </source>
</evidence>
<reference evidence="4 5" key="1">
    <citation type="submission" date="2021-01" db="EMBL/GenBank/DDBJ databases">
        <title>Genome seq and assembly of Devosia sp. LEGU1.</title>
        <authorList>
            <person name="Chhetri G."/>
        </authorList>
    </citation>
    <scope>NUCLEOTIDE SEQUENCE [LARGE SCALE GENOMIC DNA]</scope>
    <source>
        <strain evidence="4 5">LEGU1</strain>
    </source>
</reference>
<dbReference type="Gene3D" id="3.40.50.410">
    <property type="entry name" value="von Willebrand factor, type A domain"/>
    <property type="match status" value="1"/>
</dbReference>
<feature type="signal peptide" evidence="2">
    <location>
        <begin position="1"/>
        <end position="23"/>
    </location>
</feature>
<dbReference type="InterPro" id="IPR036465">
    <property type="entry name" value="vWFA_dom_sf"/>
</dbReference>
<organism evidence="4 5">
    <name type="scientific">Devosia rhizoryzae</name>
    <dbReference type="NCBI Taxonomy" id="2774137"/>
    <lineage>
        <taxon>Bacteria</taxon>
        <taxon>Pseudomonadati</taxon>
        <taxon>Pseudomonadota</taxon>
        <taxon>Alphaproteobacteria</taxon>
        <taxon>Hyphomicrobiales</taxon>
        <taxon>Devosiaceae</taxon>
        <taxon>Devosia</taxon>
    </lineage>
</organism>
<proteinExistence type="predicted"/>
<evidence type="ECO:0000259" key="3">
    <source>
        <dbReference type="PROSITE" id="PS50234"/>
    </source>
</evidence>
<evidence type="ECO:0000256" key="2">
    <source>
        <dbReference type="SAM" id="SignalP"/>
    </source>
</evidence>